<organism evidence="1 2">
    <name type="scientific">Aristaeella hokkaidonensis</name>
    <dbReference type="NCBI Taxonomy" id="3046382"/>
    <lineage>
        <taxon>Bacteria</taxon>
        <taxon>Bacillati</taxon>
        <taxon>Bacillota</taxon>
        <taxon>Clostridia</taxon>
        <taxon>Eubacteriales</taxon>
        <taxon>Aristaeellaceae</taxon>
        <taxon>Aristaeella</taxon>
    </lineage>
</organism>
<dbReference type="EMBL" id="CP068393">
    <property type="protein sequence ID" value="QUC67471.1"/>
    <property type="molecule type" value="Genomic_DNA"/>
</dbReference>
<reference evidence="1" key="1">
    <citation type="submission" date="2021-01" db="EMBL/GenBank/DDBJ databases">
        <title>Complete genome sequence of Clostridiales bacterium R-7.</title>
        <authorList>
            <person name="Mahoney-Kurpe S.C."/>
            <person name="Palevich N."/>
            <person name="Koike S."/>
            <person name="Moon C.D."/>
            <person name="Attwood G.T."/>
        </authorList>
    </citation>
    <scope>NUCLEOTIDE SEQUENCE</scope>
    <source>
        <strain evidence="1">R-7</strain>
    </source>
</reference>
<protein>
    <submittedName>
        <fullName evidence="1">Nucleoside deaminase</fullName>
    </submittedName>
</protein>
<dbReference type="Proteomes" id="UP000682782">
    <property type="component" value="Chromosome"/>
</dbReference>
<keyword evidence="2" id="KW-1185">Reference proteome</keyword>
<gene>
    <name evidence="1" type="ORF">JYE49_01850</name>
</gene>
<accession>A0AC61N6K6</accession>
<evidence type="ECO:0000313" key="1">
    <source>
        <dbReference type="EMBL" id="QUC67471.1"/>
    </source>
</evidence>
<proteinExistence type="predicted"/>
<evidence type="ECO:0000313" key="2">
    <source>
        <dbReference type="Proteomes" id="UP000682782"/>
    </source>
</evidence>
<name>A0AC61N6K6_9FIRM</name>
<sequence>MSDNHEQYMKRCYELAVSSGKKGHDTFGAVLVYDGKILEEAENTADFAKRIFGHAEFNLVHKCANKYSDDILEKSVLYTSCAPCERCLGAIASLGVHTVVCGVSYKEFCKLLPFDYQAVDREGLLKQLGIQMTLKESVLEDEGMHVFEWWGGEYRPLEELIAEMDEVKKNNR</sequence>